<dbReference type="PANTHER" id="PTHR21485:SF6">
    <property type="entry name" value="N-ACYLNEURAMINATE CYTIDYLYLTRANSFERASE-RELATED"/>
    <property type="match status" value="1"/>
</dbReference>
<evidence type="ECO:0000256" key="13">
    <source>
        <dbReference type="PIRSR" id="PIRSR006118-2"/>
    </source>
</evidence>
<dbReference type="STRING" id="1045558.SAMN05216175_11332"/>
<keyword evidence="9 12" id="KW-0460">Magnesium</keyword>
<dbReference type="PIRSF" id="PIRSF006118">
    <property type="entry name" value="KDO8-P_Ptase"/>
    <property type="match status" value="1"/>
</dbReference>
<protein>
    <recommendedName>
        <fullName evidence="6 12">3-deoxy-D-manno-octulosonate 8-phosphate phosphatase KdsC</fullName>
        <ecNumber evidence="5 12">3.1.3.45</ecNumber>
    </recommendedName>
    <alternativeName>
        <fullName evidence="11 12">KDO 8-P phosphatase</fullName>
    </alternativeName>
</protein>
<dbReference type="GO" id="GO:0046872">
    <property type="term" value="F:metal ion binding"/>
    <property type="evidence" value="ECO:0007669"/>
    <property type="project" value="UniProtKB-UniRule"/>
</dbReference>
<dbReference type="SFLD" id="SFLDG01136">
    <property type="entry name" value="C1.6:_Phosphoserine_Phosphatas"/>
    <property type="match status" value="1"/>
</dbReference>
<evidence type="ECO:0000256" key="8">
    <source>
        <dbReference type="ARBA" id="ARBA00022801"/>
    </source>
</evidence>
<dbReference type="InterPro" id="IPR050793">
    <property type="entry name" value="CMP-NeuNAc_synthase"/>
</dbReference>
<dbReference type="Gene3D" id="3.40.50.1000">
    <property type="entry name" value="HAD superfamily/HAD-like"/>
    <property type="match status" value="1"/>
</dbReference>
<organism evidence="14 15">
    <name type="scientific">Neptunomonas qingdaonensis</name>
    <dbReference type="NCBI Taxonomy" id="1045558"/>
    <lineage>
        <taxon>Bacteria</taxon>
        <taxon>Pseudomonadati</taxon>
        <taxon>Pseudomonadota</taxon>
        <taxon>Gammaproteobacteria</taxon>
        <taxon>Oceanospirillales</taxon>
        <taxon>Oceanospirillaceae</taxon>
        <taxon>Neptunomonas</taxon>
    </lineage>
</organism>
<dbReference type="InterPro" id="IPR036412">
    <property type="entry name" value="HAD-like_sf"/>
</dbReference>
<dbReference type="SFLD" id="SFLDG01138">
    <property type="entry name" value="C1.6.2:_Deoxy-d-mannose-octulo"/>
    <property type="match status" value="1"/>
</dbReference>
<evidence type="ECO:0000256" key="10">
    <source>
        <dbReference type="ARBA" id="ARBA00022985"/>
    </source>
</evidence>
<evidence type="ECO:0000313" key="14">
    <source>
        <dbReference type="EMBL" id="SFG76587.1"/>
    </source>
</evidence>
<comment type="catalytic activity">
    <reaction evidence="1 12">
        <text>3-deoxy-alpha-D-manno-2-octulosonate-8-phosphate + H2O = 3-deoxy-alpha-D-manno-oct-2-ulosonate + phosphate</text>
        <dbReference type="Rhea" id="RHEA:11500"/>
        <dbReference type="ChEBI" id="CHEBI:15377"/>
        <dbReference type="ChEBI" id="CHEBI:43474"/>
        <dbReference type="ChEBI" id="CHEBI:85985"/>
        <dbReference type="ChEBI" id="CHEBI:85986"/>
        <dbReference type="EC" id="3.1.3.45"/>
    </reaction>
</comment>
<dbReference type="GO" id="GO:0008781">
    <property type="term" value="F:N-acylneuraminate cytidylyltransferase activity"/>
    <property type="evidence" value="ECO:0007669"/>
    <property type="project" value="TreeGrafter"/>
</dbReference>
<evidence type="ECO:0000256" key="7">
    <source>
        <dbReference type="ARBA" id="ARBA00022723"/>
    </source>
</evidence>
<evidence type="ECO:0000256" key="3">
    <source>
        <dbReference type="ARBA" id="ARBA00005893"/>
    </source>
</evidence>
<feature type="binding site" evidence="13">
    <location>
        <position position="24"/>
    </location>
    <ligand>
        <name>substrate</name>
    </ligand>
</feature>
<reference evidence="15" key="1">
    <citation type="submission" date="2016-10" db="EMBL/GenBank/DDBJ databases">
        <authorList>
            <person name="Varghese N."/>
            <person name="Submissions S."/>
        </authorList>
    </citation>
    <scope>NUCLEOTIDE SEQUENCE [LARGE SCALE GENOMIC DNA]</scope>
    <source>
        <strain evidence="15">CGMCC 1.10971</strain>
    </source>
</reference>
<feature type="binding site" evidence="13">
    <location>
        <position position="22"/>
    </location>
    <ligand>
        <name>Mg(2+)</name>
        <dbReference type="ChEBI" id="CHEBI:18420"/>
    </ligand>
</feature>
<dbReference type="InterPro" id="IPR010023">
    <property type="entry name" value="KdsC_fam"/>
</dbReference>
<evidence type="ECO:0000256" key="6">
    <source>
        <dbReference type="ARBA" id="ARBA00020092"/>
    </source>
</evidence>
<sequence length="178" mass="19387">MRKIDNPALRSLTAKVTLAVFDVDGIMTDGSLHFLPDGREVKMFNTLDGLGVKLLHNAGIETAIITGRRSPQVEIRAEALGITYLRQGRDDKLEALKEIWAISAHSASTTAYIGDDLPDLSAIRAVTFGATVPNAHPFVLEHADWCTALTGGYGAAREFCEAILDAQEKLDSAYERFL</sequence>
<comment type="cofactor">
    <cofactor evidence="2 12 13">
        <name>Mg(2+)</name>
        <dbReference type="ChEBI" id="CHEBI:18420"/>
    </cofactor>
</comment>
<comment type="similarity">
    <text evidence="3 12">Belongs to the KdsC family.</text>
</comment>
<dbReference type="GO" id="GO:0019143">
    <property type="term" value="F:3-deoxy-manno-octulosonate-8-phosphatase activity"/>
    <property type="evidence" value="ECO:0007669"/>
    <property type="project" value="UniProtKB-UniRule"/>
</dbReference>
<keyword evidence="7 12" id="KW-0479">Metal-binding</keyword>
<comment type="subunit">
    <text evidence="4 12">Homotetramer.</text>
</comment>
<keyword evidence="10 12" id="KW-0448">Lipopolysaccharide biosynthesis</keyword>
<evidence type="ECO:0000256" key="12">
    <source>
        <dbReference type="PIRNR" id="PIRNR006118"/>
    </source>
</evidence>
<dbReference type="CDD" id="cd01630">
    <property type="entry name" value="HAD_KDO-like"/>
    <property type="match status" value="1"/>
</dbReference>
<dbReference type="RefSeq" id="WP_090729362.1">
    <property type="nucleotide sequence ID" value="NZ_FOOU01000013.1"/>
</dbReference>
<evidence type="ECO:0000256" key="2">
    <source>
        <dbReference type="ARBA" id="ARBA00001946"/>
    </source>
</evidence>
<dbReference type="EMBL" id="FOOU01000013">
    <property type="protein sequence ID" value="SFG76587.1"/>
    <property type="molecule type" value="Genomic_DNA"/>
</dbReference>
<dbReference type="FunFam" id="3.40.50.1000:FF:000029">
    <property type="entry name" value="3-deoxy-D-manno-octulosonate 8-phosphate phosphatase KdsC"/>
    <property type="match status" value="1"/>
</dbReference>
<evidence type="ECO:0000256" key="4">
    <source>
        <dbReference type="ARBA" id="ARBA00011881"/>
    </source>
</evidence>
<evidence type="ECO:0000313" key="15">
    <source>
        <dbReference type="Proteomes" id="UP000198623"/>
    </source>
</evidence>
<dbReference type="SFLD" id="SFLDS00003">
    <property type="entry name" value="Haloacid_Dehalogenase"/>
    <property type="match status" value="1"/>
</dbReference>
<gene>
    <name evidence="14" type="ORF">SAMN05216175_11332</name>
</gene>
<dbReference type="EC" id="3.1.3.45" evidence="5 12"/>
<proteinExistence type="inferred from homology"/>
<keyword evidence="15" id="KW-1185">Reference proteome</keyword>
<evidence type="ECO:0000256" key="11">
    <source>
        <dbReference type="ARBA" id="ARBA00031051"/>
    </source>
</evidence>
<dbReference type="Proteomes" id="UP000198623">
    <property type="component" value="Unassembled WGS sequence"/>
</dbReference>
<dbReference type="AlphaFoldDB" id="A0A1I2ULR4"/>
<dbReference type="OrthoDB" id="9805604at2"/>
<keyword evidence="8 12" id="KW-0378">Hydrolase</keyword>
<accession>A0A1I2ULR4</accession>
<dbReference type="SUPFAM" id="SSF56784">
    <property type="entry name" value="HAD-like"/>
    <property type="match status" value="1"/>
</dbReference>
<evidence type="ECO:0000256" key="9">
    <source>
        <dbReference type="ARBA" id="ARBA00022842"/>
    </source>
</evidence>
<dbReference type="PANTHER" id="PTHR21485">
    <property type="entry name" value="HAD SUPERFAMILY MEMBERS CMAS AND KDSC"/>
    <property type="match status" value="1"/>
</dbReference>
<dbReference type="InterPro" id="IPR023214">
    <property type="entry name" value="HAD_sf"/>
</dbReference>
<name>A0A1I2ULR4_9GAMM</name>
<evidence type="ECO:0000256" key="1">
    <source>
        <dbReference type="ARBA" id="ARBA00000898"/>
    </source>
</evidence>
<dbReference type="Pfam" id="PF08282">
    <property type="entry name" value="Hydrolase_3"/>
    <property type="match status" value="1"/>
</dbReference>
<feature type="binding site" evidence="13">
    <location>
        <position position="115"/>
    </location>
    <ligand>
        <name>Mg(2+)</name>
        <dbReference type="ChEBI" id="CHEBI:18420"/>
    </ligand>
</feature>
<dbReference type="NCBIfam" id="TIGR01670">
    <property type="entry name" value="KdsC-phosphatas"/>
    <property type="match status" value="1"/>
</dbReference>
<evidence type="ECO:0000256" key="5">
    <source>
        <dbReference type="ARBA" id="ARBA00013066"/>
    </source>
</evidence>
<comment type="function">
    <text evidence="12">Catalyzes the hydrolysis of 3-deoxy-D-manno-octulosonate 8-phosphate (KDO 8-P) to 3-deoxy-D-manno-octulosonate (KDO) and inorganic phosphate.</text>
</comment>
<dbReference type="GO" id="GO:0009103">
    <property type="term" value="P:lipopolysaccharide biosynthetic process"/>
    <property type="evidence" value="ECO:0007669"/>
    <property type="project" value="UniProtKB-UniRule"/>
</dbReference>